<dbReference type="EMBL" id="CM055100">
    <property type="protein sequence ID" value="KAJ7544495.1"/>
    <property type="molecule type" value="Genomic_DNA"/>
</dbReference>
<organism evidence="1 2">
    <name type="scientific">Diphasiastrum complanatum</name>
    <name type="common">Issler's clubmoss</name>
    <name type="synonym">Lycopodium complanatum</name>
    <dbReference type="NCBI Taxonomy" id="34168"/>
    <lineage>
        <taxon>Eukaryota</taxon>
        <taxon>Viridiplantae</taxon>
        <taxon>Streptophyta</taxon>
        <taxon>Embryophyta</taxon>
        <taxon>Tracheophyta</taxon>
        <taxon>Lycopodiopsida</taxon>
        <taxon>Lycopodiales</taxon>
        <taxon>Lycopodiaceae</taxon>
        <taxon>Lycopodioideae</taxon>
        <taxon>Diphasiastrum</taxon>
    </lineage>
</organism>
<gene>
    <name evidence="1" type="ORF">O6H91_09G080900</name>
</gene>
<dbReference type="Proteomes" id="UP001162992">
    <property type="component" value="Chromosome 9"/>
</dbReference>
<name>A0ACC2CRA6_DIPCM</name>
<comment type="caution">
    <text evidence="1">The sequence shown here is derived from an EMBL/GenBank/DDBJ whole genome shotgun (WGS) entry which is preliminary data.</text>
</comment>
<evidence type="ECO:0000313" key="1">
    <source>
        <dbReference type="EMBL" id="KAJ7544495.1"/>
    </source>
</evidence>
<proteinExistence type="predicted"/>
<reference evidence="2" key="1">
    <citation type="journal article" date="2024" name="Proc. Natl. Acad. Sci. U.S.A.">
        <title>Extraordinary preservation of gene collinearity over three hundred million years revealed in homosporous lycophytes.</title>
        <authorList>
            <person name="Li C."/>
            <person name="Wickell D."/>
            <person name="Kuo L.Y."/>
            <person name="Chen X."/>
            <person name="Nie B."/>
            <person name="Liao X."/>
            <person name="Peng D."/>
            <person name="Ji J."/>
            <person name="Jenkins J."/>
            <person name="Williams M."/>
            <person name="Shu S."/>
            <person name="Plott C."/>
            <person name="Barry K."/>
            <person name="Rajasekar S."/>
            <person name="Grimwood J."/>
            <person name="Han X."/>
            <person name="Sun S."/>
            <person name="Hou Z."/>
            <person name="He W."/>
            <person name="Dai G."/>
            <person name="Sun C."/>
            <person name="Schmutz J."/>
            <person name="Leebens-Mack J.H."/>
            <person name="Li F.W."/>
            <person name="Wang L."/>
        </authorList>
    </citation>
    <scope>NUCLEOTIDE SEQUENCE [LARGE SCALE GENOMIC DNA]</scope>
    <source>
        <strain evidence="2">cv. PW_Plant_1</strain>
    </source>
</reference>
<accession>A0ACC2CRA6</accession>
<protein>
    <submittedName>
        <fullName evidence="1">Uncharacterized protein</fullName>
    </submittedName>
</protein>
<sequence>MLLSMLPWRIFRVSFLRACFNIHAVITTTNFLICGMTTFVQKGVHSRFLKALRIAYDSSIGAKYSNFLTTDFRNSSFSSGVQKFERFAALQNHLDSPTYTTIAEL</sequence>
<evidence type="ECO:0000313" key="2">
    <source>
        <dbReference type="Proteomes" id="UP001162992"/>
    </source>
</evidence>
<keyword evidence="2" id="KW-1185">Reference proteome</keyword>